<dbReference type="InterPro" id="IPR011356">
    <property type="entry name" value="Leucine_aapep/pepB"/>
</dbReference>
<sequence length="501" mass="54676">MEFSVKSGSPEKQRSACIVVGVFEPRRLSGVAEQLDQVSEGYLSGLLRRGDLEGKAGQMLLLHHVPNILSERVLLVGCGKERELDERQYKQIIEKTIHTLNETGSMEAVCFLSELHVKGRDTYWKVRQAVEAAQAGLYTFNQLKTRKEEPRRPLRKLVFNVPTRRELPLGERAIQHALAVSKGVTICRDVANMPPNICTPRYLAEQAQSMADQYDNLSFSEVDEAQMAELGMNAYLAVGQGSEHESVLSLLHYQGAAKDVPPVVLVGKGLTFDSGGISIKPSANMDEMKYDMGGAASVLGAMQALAELQLPINVIGAIAGCENMPDGKAYRPGDVLTTMSGQTVEVLNTDAEGRLVLCDVLTYVERFEPEAVVDIATLTGACIVALGHHASGLMSSHNPLAHELLNASEQSGDRAWRLPLWDEYQDALDSPFADMQNLGGRDAGTITAACFLSRFTKKYHWAHLDIAGTAWRSGAKKGATGRPVPMLTQFLLNRADNGQSN</sequence>
<comment type="caution">
    <text evidence="11">The sequence shown here is derived from an EMBL/GenBank/DDBJ whole genome shotgun (WGS) entry which is preliminary data.</text>
</comment>
<dbReference type="EC" id="3.4.11.1" evidence="9"/>
<proteinExistence type="inferred from homology"/>
<feature type="binding site" evidence="9">
    <location>
        <position position="268"/>
    </location>
    <ligand>
        <name>Mn(2+)</name>
        <dbReference type="ChEBI" id="CHEBI:29035"/>
        <label>2</label>
    </ligand>
</feature>
<dbReference type="GO" id="GO:0003677">
    <property type="term" value="F:DNA binding"/>
    <property type="evidence" value="ECO:0007669"/>
    <property type="project" value="UniProtKB-ARBA"/>
</dbReference>
<evidence type="ECO:0000313" key="11">
    <source>
        <dbReference type="EMBL" id="RUO60517.1"/>
    </source>
</evidence>
<dbReference type="EC" id="3.4.11.10" evidence="9"/>
<organism evidence="11 12">
    <name type="scientific">Pseudidiomarina insulisalsae</name>
    <dbReference type="NCBI Taxonomy" id="575789"/>
    <lineage>
        <taxon>Bacteria</taxon>
        <taxon>Pseudomonadati</taxon>
        <taxon>Pseudomonadota</taxon>
        <taxon>Gammaproteobacteria</taxon>
        <taxon>Alteromonadales</taxon>
        <taxon>Idiomarinaceae</taxon>
        <taxon>Pseudidiomarina</taxon>
    </lineage>
</organism>
<keyword evidence="5 9" id="KW-0645">Protease</keyword>
<reference evidence="12" key="1">
    <citation type="journal article" date="2018" name="Front. Microbiol.">
        <title>Genome-Based Analysis Reveals the Taxonomy and Diversity of the Family Idiomarinaceae.</title>
        <authorList>
            <person name="Liu Y."/>
            <person name="Lai Q."/>
            <person name="Shao Z."/>
        </authorList>
    </citation>
    <scope>NUCLEOTIDE SEQUENCE [LARGE SCALE GENOMIC DNA]</scope>
    <source>
        <strain evidence="12">CVS-6</strain>
    </source>
</reference>
<dbReference type="NCBIfam" id="NF002073">
    <property type="entry name" value="PRK00913.1-2"/>
    <property type="match status" value="1"/>
</dbReference>
<protein>
    <recommendedName>
        <fullName evidence="9">Probable cytosol aminopeptidase</fullName>
        <ecNumber evidence="9">3.4.11.1</ecNumber>
    </recommendedName>
    <alternativeName>
        <fullName evidence="9">Leucine aminopeptidase</fullName>
        <shortName evidence="9">LAP</shortName>
        <ecNumber evidence="9">3.4.11.10</ecNumber>
    </alternativeName>
    <alternativeName>
        <fullName evidence="9">Leucyl aminopeptidase</fullName>
    </alternativeName>
</protein>
<dbReference type="OrthoDB" id="9809354at2"/>
<feature type="binding site" evidence="9">
    <location>
        <position position="273"/>
    </location>
    <ligand>
        <name>Mn(2+)</name>
        <dbReference type="ChEBI" id="CHEBI:29035"/>
        <label>1</label>
    </ligand>
</feature>
<dbReference type="GO" id="GO:0006355">
    <property type="term" value="P:regulation of DNA-templated transcription"/>
    <property type="evidence" value="ECO:0007669"/>
    <property type="project" value="UniProtKB-ARBA"/>
</dbReference>
<comment type="catalytic activity">
    <reaction evidence="2 9">
        <text>Release of an N-terminal amino acid, preferentially leucine, but not glutamic or aspartic acids.</text>
        <dbReference type="EC" id="3.4.11.10"/>
    </reaction>
</comment>
<evidence type="ECO:0000256" key="2">
    <source>
        <dbReference type="ARBA" id="ARBA00000967"/>
    </source>
</evidence>
<keyword evidence="7 9" id="KW-0378">Hydrolase</keyword>
<feature type="active site" evidence="9">
    <location>
        <position position="280"/>
    </location>
</feature>
<dbReference type="GO" id="GO:0006310">
    <property type="term" value="P:DNA recombination"/>
    <property type="evidence" value="ECO:0007669"/>
    <property type="project" value="UniProtKB-ARBA"/>
</dbReference>
<evidence type="ECO:0000259" key="10">
    <source>
        <dbReference type="PROSITE" id="PS00631"/>
    </source>
</evidence>
<evidence type="ECO:0000256" key="4">
    <source>
        <dbReference type="ARBA" id="ARBA00022438"/>
    </source>
</evidence>
<dbReference type="FunFam" id="3.40.220.10:FF:000001">
    <property type="entry name" value="Probable cytosol aminopeptidase"/>
    <property type="match status" value="1"/>
</dbReference>
<evidence type="ECO:0000256" key="7">
    <source>
        <dbReference type="ARBA" id="ARBA00022801"/>
    </source>
</evidence>
<evidence type="ECO:0000256" key="5">
    <source>
        <dbReference type="ARBA" id="ARBA00022670"/>
    </source>
</evidence>
<evidence type="ECO:0000313" key="12">
    <source>
        <dbReference type="Proteomes" id="UP000288259"/>
    </source>
</evidence>
<dbReference type="Pfam" id="PF00883">
    <property type="entry name" value="Peptidase_M17"/>
    <property type="match status" value="1"/>
</dbReference>
<dbReference type="AlphaFoldDB" id="A0A432YHR8"/>
<dbReference type="InterPro" id="IPR000819">
    <property type="entry name" value="Peptidase_M17_C"/>
</dbReference>
<evidence type="ECO:0000256" key="3">
    <source>
        <dbReference type="ARBA" id="ARBA00009528"/>
    </source>
</evidence>
<dbReference type="SUPFAM" id="SSF53187">
    <property type="entry name" value="Zn-dependent exopeptidases"/>
    <property type="match status" value="1"/>
</dbReference>
<comment type="similarity">
    <text evidence="3 9">Belongs to the peptidase M17 family.</text>
</comment>
<dbReference type="GO" id="GO:0006508">
    <property type="term" value="P:proteolysis"/>
    <property type="evidence" value="ECO:0007669"/>
    <property type="project" value="UniProtKB-KW"/>
</dbReference>
<dbReference type="Proteomes" id="UP000288259">
    <property type="component" value="Unassembled WGS sequence"/>
</dbReference>
<dbReference type="SUPFAM" id="SSF52949">
    <property type="entry name" value="Macro domain-like"/>
    <property type="match status" value="1"/>
</dbReference>
<feature type="binding site" evidence="9">
    <location>
        <position position="273"/>
    </location>
    <ligand>
        <name>Mn(2+)</name>
        <dbReference type="ChEBI" id="CHEBI:29035"/>
        <label>2</label>
    </ligand>
</feature>
<dbReference type="GO" id="GO:0030145">
    <property type="term" value="F:manganese ion binding"/>
    <property type="evidence" value="ECO:0007669"/>
    <property type="project" value="UniProtKB-UniRule"/>
</dbReference>
<dbReference type="NCBIfam" id="NF002074">
    <property type="entry name" value="PRK00913.1-4"/>
    <property type="match status" value="1"/>
</dbReference>
<dbReference type="Gene3D" id="3.40.630.10">
    <property type="entry name" value="Zn peptidases"/>
    <property type="match status" value="1"/>
</dbReference>
<dbReference type="InterPro" id="IPR043472">
    <property type="entry name" value="Macro_dom-like"/>
</dbReference>
<feature type="binding site" evidence="9">
    <location>
        <position position="352"/>
    </location>
    <ligand>
        <name>Mn(2+)</name>
        <dbReference type="ChEBI" id="CHEBI:29035"/>
        <label>1</label>
    </ligand>
</feature>
<dbReference type="PROSITE" id="PS00631">
    <property type="entry name" value="CYTOSOL_AP"/>
    <property type="match status" value="1"/>
</dbReference>
<evidence type="ECO:0000256" key="9">
    <source>
        <dbReference type="HAMAP-Rule" id="MF_00181"/>
    </source>
</evidence>
<keyword evidence="9" id="KW-0963">Cytoplasm</keyword>
<feature type="binding site" evidence="9">
    <location>
        <position position="350"/>
    </location>
    <ligand>
        <name>Mn(2+)</name>
        <dbReference type="ChEBI" id="CHEBI:29035"/>
        <label>1</label>
    </ligand>
</feature>
<feature type="binding site" evidence="9">
    <location>
        <position position="352"/>
    </location>
    <ligand>
        <name>Mn(2+)</name>
        <dbReference type="ChEBI" id="CHEBI:29035"/>
        <label>2</label>
    </ligand>
</feature>
<feature type="active site" evidence="9">
    <location>
        <position position="354"/>
    </location>
</feature>
<evidence type="ECO:0000256" key="6">
    <source>
        <dbReference type="ARBA" id="ARBA00022723"/>
    </source>
</evidence>
<keyword evidence="6 9" id="KW-0479">Metal-binding</keyword>
<dbReference type="InterPro" id="IPR023042">
    <property type="entry name" value="Peptidase_M17_leu_NH2_pept"/>
</dbReference>
<accession>A0A432YHR8</accession>
<dbReference type="Pfam" id="PF02789">
    <property type="entry name" value="Peptidase_M17_N"/>
    <property type="match status" value="1"/>
</dbReference>
<dbReference type="CDD" id="cd00433">
    <property type="entry name" value="Peptidase_M17"/>
    <property type="match status" value="1"/>
</dbReference>
<dbReference type="NCBIfam" id="NF002072">
    <property type="entry name" value="PRK00913.1-1"/>
    <property type="match status" value="1"/>
</dbReference>
<dbReference type="HAMAP" id="MF_00181">
    <property type="entry name" value="Cytosol_peptidase_M17"/>
    <property type="match status" value="1"/>
</dbReference>
<comment type="cofactor">
    <cofactor evidence="9">
        <name>Mn(2+)</name>
        <dbReference type="ChEBI" id="CHEBI:29035"/>
    </cofactor>
    <text evidence="9">Binds 2 manganese ions per subunit.</text>
</comment>
<keyword evidence="4 9" id="KW-0031">Aminopeptidase</keyword>
<dbReference type="InterPro" id="IPR008283">
    <property type="entry name" value="Peptidase_M17_N"/>
</dbReference>
<evidence type="ECO:0000256" key="8">
    <source>
        <dbReference type="ARBA" id="ARBA00023211"/>
    </source>
</evidence>
<dbReference type="PANTHER" id="PTHR11963">
    <property type="entry name" value="LEUCINE AMINOPEPTIDASE-RELATED"/>
    <property type="match status" value="1"/>
</dbReference>
<comment type="subcellular location">
    <subcellularLocation>
        <location evidence="9">Cytoplasm</location>
    </subcellularLocation>
</comment>
<comment type="function">
    <text evidence="9">Presumably involved in the processing and regular turnover of intracellular proteins. Catalyzes the removal of unsubstituted N-terminal amino acids from various peptides.</text>
</comment>
<feature type="binding site" evidence="9">
    <location>
        <position position="291"/>
    </location>
    <ligand>
        <name>Mn(2+)</name>
        <dbReference type="ChEBI" id="CHEBI:29035"/>
        <label>2</label>
    </ligand>
</feature>
<keyword evidence="12" id="KW-1185">Reference proteome</keyword>
<dbReference type="Gene3D" id="3.40.220.10">
    <property type="entry name" value="Leucine Aminopeptidase, subunit E, domain 1"/>
    <property type="match status" value="1"/>
</dbReference>
<feature type="domain" description="Cytosol aminopeptidase" evidence="10">
    <location>
        <begin position="348"/>
        <end position="355"/>
    </location>
</feature>
<gene>
    <name evidence="9" type="primary">pepA</name>
    <name evidence="11" type="ORF">CWI71_06515</name>
</gene>
<dbReference type="GO" id="GO:0005737">
    <property type="term" value="C:cytoplasm"/>
    <property type="evidence" value="ECO:0007669"/>
    <property type="project" value="UniProtKB-SubCell"/>
</dbReference>
<keyword evidence="8 9" id="KW-0464">Manganese</keyword>
<comment type="catalytic activity">
    <reaction evidence="1 9">
        <text>Release of an N-terminal amino acid, Xaa-|-Yaa-, in which Xaa is preferably Leu, but may be other amino acids including Pro although not Arg or Lys, and Yaa may be Pro. Amino acid amides and methyl esters are also readily hydrolyzed, but rates on arylamides are exceedingly low.</text>
        <dbReference type="EC" id="3.4.11.1"/>
    </reaction>
</comment>
<dbReference type="RefSeq" id="WP_126754464.1">
    <property type="nucleotide sequence ID" value="NZ_PIPY01000006.1"/>
</dbReference>
<name>A0A432YHR8_9GAMM</name>
<dbReference type="FunFam" id="3.40.630.10:FF:000004">
    <property type="entry name" value="Probable cytosol aminopeptidase"/>
    <property type="match status" value="1"/>
</dbReference>
<dbReference type="PRINTS" id="PR00481">
    <property type="entry name" value="LAMNOPPTDASE"/>
</dbReference>
<dbReference type="EMBL" id="PIPY01000006">
    <property type="protein sequence ID" value="RUO60517.1"/>
    <property type="molecule type" value="Genomic_DNA"/>
</dbReference>
<evidence type="ECO:0000256" key="1">
    <source>
        <dbReference type="ARBA" id="ARBA00000135"/>
    </source>
</evidence>
<dbReference type="GO" id="GO:0070006">
    <property type="term" value="F:metalloaminopeptidase activity"/>
    <property type="evidence" value="ECO:0007669"/>
    <property type="project" value="InterPro"/>
</dbReference>
<dbReference type="PANTHER" id="PTHR11963:SF23">
    <property type="entry name" value="CYTOSOL AMINOPEPTIDASE"/>
    <property type="match status" value="1"/>
</dbReference>